<dbReference type="AlphaFoldDB" id="A0A643BS33"/>
<dbReference type="EMBL" id="SGJD01005083">
    <property type="protein sequence ID" value="KAB0390752.1"/>
    <property type="molecule type" value="Genomic_DNA"/>
</dbReference>
<evidence type="ECO:0000313" key="3">
    <source>
        <dbReference type="Proteomes" id="UP000437017"/>
    </source>
</evidence>
<organism evidence="2 3">
    <name type="scientific">Balaenoptera physalus</name>
    <name type="common">Fin whale</name>
    <name type="synonym">Balaena physalus</name>
    <dbReference type="NCBI Taxonomy" id="9770"/>
    <lineage>
        <taxon>Eukaryota</taxon>
        <taxon>Metazoa</taxon>
        <taxon>Chordata</taxon>
        <taxon>Craniata</taxon>
        <taxon>Vertebrata</taxon>
        <taxon>Euteleostomi</taxon>
        <taxon>Mammalia</taxon>
        <taxon>Eutheria</taxon>
        <taxon>Laurasiatheria</taxon>
        <taxon>Artiodactyla</taxon>
        <taxon>Whippomorpha</taxon>
        <taxon>Cetacea</taxon>
        <taxon>Mysticeti</taxon>
        <taxon>Balaenopteridae</taxon>
        <taxon>Balaenoptera</taxon>
    </lineage>
</organism>
<evidence type="ECO:0000313" key="2">
    <source>
        <dbReference type="EMBL" id="KAB0390752.1"/>
    </source>
</evidence>
<feature type="region of interest" description="Disordered" evidence="1">
    <location>
        <begin position="269"/>
        <end position="297"/>
    </location>
</feature>
<feature type="region of interest" description="Disordered" evidence="1">
    <location>
        <begin position="536"/>
        <end position="561"/>
    </location>
</feature>
<reference evidence="2 3" key="1">
    <citation type="journal article" date="2019" name="PLoS ONE">
        <title>Genomic analyses reveal an absence of contemporary introgressive admixture between fin whales and blue whales, despite known hybrids.</title>
        <authorList>
            <person name="Westbury M.V."/>
            <person name="Petersen B."/>
            <person name="Lorenzen E.D."/>
        </authorList>
    </citation>
    <scope>NUCLEOTIDE SEQUENCE [LARGE SCALE GENOMIC DNA]</scope>
    <source>
        <strain evidence="2">FinWhale-01</strain>
    </source>
</reference>
<name>A0A643BS33_BALPH</name>
<keyword evidence="3" id="KW-1185">Reference proteome</keyword>
<feature type="compositionally biased region" description="Basic and acidic residues" evidence="1">
    <location>
        <begin position="148"/>
        <end position="171"/>
    </location>
</feature>
<comment type="caution">
    <text evidence="2">The sequence shown here is derived from an EMBL/GenBank/DDBJ whole genome shotgun (WGS) entry which is preliminary data.</text>
</comment>
<evidence type="ECO:0000256" key="1">
    <source>
        <dbReference type="SAM" id="MobiDB-lite"/>
    </source>
</evidence>
<sequence>MKEADGSHGGKQDHKGGPRIISLRAMAGVLEAVVFPSTLLFSASSERRTIEIRRHTIPKIGGPRRIGQHSTMVTNPTALENLWDPTRVTVIDLPNAQEKPMEMKAPTTTAHPQPPSGGVYPTGPPFDGGIASVGFGVSSRKTAAYTEVGKEERLPKPEDRAQQELRLDPGDPRMPGSYKPLITEAAQPMGPAPGRHSQVRHPLFKRHKVNTVLEVGEHMAGLKGDSPPPLDAKRIRREMMQDSLEFGQLADIYIYGVLARNPPSPGPKLPSFETTCDQPSPPLSIGCSGKPSRPLGFRRRLRPMGLRSQKRPRTQGLRSVAAGRQVLPSEEDRVKKEMRNQLVVKLNRKESDTSPKIMLRVEYERAWRDKRRNRWCRHKKPKKSTWKFNLDLTHPVEDRSLILEILNSFHERRLKSMEKLEILGMRTIFMIDFMWLHLTRRLMKFVTSRLVKMKMDLSLRTRREIIMTSSINAEKNIDKKAAVKTGHHKGASQGHTRCGAQTEEFQEKHQMAHPTRKVGTYAVQEYDMVRAKEELDCHEDQKVEERRESGVKSERPVEGIQ</sequence>
<dbReference type="Proteomes" id="UP000437017">
    <property type="component" value="Unassembled WGS sequence"/>
</dbReference>
<feature type="region of interest" description="Disordered" evidence="1">
    <location>
        <begin position="147"/>
        <end position="174"/>
    </location>
</feature>
<feature type="region of interest" description="Disordered" evidence="1">
    <location>
        <begin position="307"/>
        <end position="326"/>
    </location>
</feature>
<accession>A0A643BS33</accession>
<proteinExistence type="predicted"/>
<protein>
    <submittedName>
        <fullName evidence="2">Uncharacterized protein</fullName>
    </submittedName>
</protein>
<gene>
    <name evidence="2" type="ORF">E2I00_013356</name>
</gene>